<dbReference type="SUPFAM" id="SSF56601">
    <property type="entry name" value="beta-lactamase/transpeptidase-like"/>
    <property type="match status" value="1"/>
</dbReference>
<dbReference type="GO" id="GO:0071555">
    <property type="term" value="P:cell wall organization"/>
    <property type="evidence" value="ECO:0007669"/>
    <property type="project" value="TreeGrafter"/>
</dbReference>
<feature type="domain" description="Penicillin-binding protein transpeptidase" evidence="2">
    <location>
        <begin position="216"/>
        <end position="525"/>
    </location>
</feature>
<dbReference type="Gene3D" id="3.40.710.10">
    <property type="entry name" value="DD-peptidase/beta-lactamase superfamily"/>
    <property type="match status" value="1"/>
</dbReference>
<keyword evidence="1" id="KW-0812">Transmembrane</keyword>
<dbReference type="Gene3D" id="3.90.1310.10">
    <property type="entry name" value="Penicillin-binding protein 2a (Domain 2)"/>
    <property type="match status" value="1"/>
</dbReference>
<dbReference type="Pfam" id="PF00905">
    <property type="entry name" value="Transpeptidase"/>
    <property type="match status" value="1"/>
</dbReference>
<dbReference type="GO" id="GO:0008658">
    <property type="term" value="F:penicillin binding"/>
    <property type="evidence" value="ECO:0007669"/>
    <property type="project" value="InterPro"/>
</dbReference>
<dbReference type="RefSeq" id="WP_162840828.1">
    <property type="nucleotide sequence ID" value="NZ_FOCG01000001.1"/>
</dbReference>
<dbReference type="GO" id="GO:0005886">
    <property type="term" value="C:plasma membrane"/>
    <property type="evidence" value="ECO:0007669"/>
    <property type="project" value="TreeGrafter"/>
</dbReference>
<gene>
    <name evidence="3" type="ORF">SAMN05216180_1377</name>
</gene>
<dbReference type="Proteomes" id="UP000199158">
    <property type="component" value="Unassembled WGS sequence"/>
</dbReference>
<accession>A0A1H8AK23</accession>
<evidence type="ECO:0000259" key="2">
    <source>
        <dbReference type="Pfam" id="PF00905"/>
    </source>
</evidence>
<reference evidence="3 4" key="1">
    <citation type="submission" date="2016-10" db="EMBL/GenBank/DDBJ databases">
        <authorList>
            <person name="de Groot N.N."/>
        </authorList>
    </citation>
    <scope>NUCLEOTIDE SEQUENCE [LARGE SCALE GENOMIC DNA]</scope>
    <source>
        <strain evidence="3 4">CGMCC 1.5070</strain>
    </source>
</reference>
<protein>
    <submittedName>
        <fullName evidence="3">Penicillin-binding protein 2</fullName>
    </submittedName>
</protein>
<dbReference type="InterPro" id="IPR050515">
    <property type="entry name" value="Beta-lactam/transpept"/>
</dbReference>
<dbReference type="InterPro" id="IPR012338">
    <property type="entry name" value="Beta-lactam/transpept-like"/>
</dbReference>
<keyword evidence="1" id="KW-0472">Membrane</keyword>
<keyword evidence="4" id="KW-1185">Reference proteome</keyword>
<dbReference type="EMBL" id="FOCG01000001">
    <property type="protein sequence ID" value="SEM70846.1"/>
    <property type="molecule type" value="Genomic_DNA"/>
</dbReference>
<keyword evidence="1" id="KW-1133">Transmembrane helix</keyword>
<sequence length="533" mass="58550">MEKRVIAVFCAMILMFTGVYYRVFSLSEGQSMAQVAKNQSTYTLEVSNERGMIYDRNFSPLVNIEKEYHAAVLPSPQSASVLKKLIKDKEQFIKTLEDRKPIVLKADTKEFYSKDMNVFEVGKRYAKHQPAVHIIGHLREGEGVYGIEQAYNDFFKANGSKVEIRYSVDAIGRALSGEAPEIIDTTAQPKQGLVLTLDHRVQRIAEQAAKRYIGKGAVVVMDCRTGEIMASVSLPVFDPNNVARSVNAKDTPFINKAFSPFNVGSSFKLVVTAAALENNIQPSGIECKGYIDINGQIFKCNNHAGHGWVDLRRALQVSCNPYFIQLARKVGAENLRNTAIKFGFGRANLLAEGYESAAGNLPAMDELQNPADVANFGFGQGVLMATPIQIARMVSVFANGGYLVTPQLIKGYSDGKGTKMEESVPEYVANRIITEKNAQRVHDLMVSVVEEGSGKKAKPEYGGAGGKTASAQTGQYYDEEKTNEIVEAWFVGFFPAEQPRYTIVVLAQGMDSGSTYAAPIFKDIADSMLKMGL</sequence>
<evidence type="ECO:0000313" key="4">
    <source>
        <dbReference type="Proteomes" id="UP000199158"/>
    </source>
</evidence>
<organism evidence="3 4">
    <name type="scientific">Hydrogenoanaerobacterium saccharovorans</name>
    <dbReference type="NCBI Taxonomy" id="474960"/>
    <lineage>
        <taxon>Bacteria</taxon>
        <taxon>Bacillati</taxon>
        <taxon>Bacillota</taxon>
        <taxon>Clostridia</taxon>
        <taxon>Eubacteriales</taxon>
        <taxon>Oscillospiraceae</taxon>
        <taxon>Hydrogenoanaerobacterium</taxon>
    </lineage>
</organism>
<dbReference type="PANTHER" id="PTHR30627">
    <property type="entry name" value="PEPTIDOGLYCAN D,D-TRANSPEPTIDASE"/>
    <property type="match status" value="1"/>
</dbReference>
<feature type="transmembrane region" description="Helical" evidence="1">
    <location>
        <begin position="6"/>
        <end position="24"/>
    </location>
</feature>
<dbReference type="STRING" id="474960.SAMN05216180_1377"/>
<dbReference type="SUPFAM" id="SSF56519">
    <property type="entry name" value="Penicillin binding protein dimerisation domain"/>
    <property type="match status" value="1"/>
</dbReference>
<evidence type="ECO:0000256" key="1">
    <source>
        <dbReference type="SAM" id="Phobius"/>
    </source>
</evidence>
<dbReference type="InterPro" id="IPR001460">
    <property type="entry name" value="PCN-bd_Tpept"/>
</dbReference>
<dbReference type="AlphaFoldDB" id="A0A1H8AK23"/>
<proteinExistence type="predicted"/>
<evidence type="ECO:0000313" key="3">
    <source>
        <dbReference type="EMBL" id="SEM70846.1"/>
    </source>
</evidence>
<dbReference type="InterPro" id="IPR036138">
    <property type="entry name" value="PBP_dimer_sf"/>
</dbReference>
<name>A0A1H8AK23_9FIRM</name>